<dbReference type="CDD" id="cd02511">
    <property type="entry name" value="Beta4Glucosyltransferase"/>
    <property type="match status" value="1"/>
</dbReference>
<dbReference type="Proteomes" id="UP001359886">
    <property type="component" value="Unassembled WGS sequence"/>
</dbReference>
<feature type="domain" description="Glycosyltransferase 2-like" evidence="2">
    <location>
        <begin position="13"/>
        <end position="128"/>
    </location>
</feature>
<dbReference type="EC" id="2.4.-.-" evidence="3"/>
<accession>A0AAW9RMJ4</accession>
<gene>
    <name evidence="3" type="ORF">V3330_13970</name>
</gene>
<dbReference type="PANTHER" id="PTHR43630:SF2">
    <property type="entry name" value="GLYCOSYLTRANSFERASE"/>
    <property type="match status" value="1"/>
</dbReference>
<evidence type="ECO:0000313" key="4">
    <source>
        <dbReference type="Proteomes" id="UP001359886"/>
    </source>
</evidence>
<sequence length="261" mass="29644">MNPEAASPRLPLSLVITTRDNRATLERCVRSVPFADEVLVLDSLSTDGTDSLAESLGARVVREAFRGFGPQKQRAIGLARHDQVLLLDADEALSDELAAEINTLLQAATELPPCRLRREEWLYWRWPRAGTRLTDHLRLFDRRTVRMSDHPVHAAPRTDRPTRLLRGRLRHHGHADIGGQLRRIDVYTSGAAHWRAGPAWLEGLRMILAPPVAFLREYVWRRQFLNGWAGYIAARLAATHAFLRHARRLEGKRRTPKSGSE</sequence>
<dbReference type="GO" id="GO:0016757">
    <property type="term" value="F:glycosyltransferase activity"/>
    <property type="evidence" value="ECO:0007669"/>
    <property type="project" value="UniProtKB-KW"/>
</dbReference>
<reference evidence="3 4" key="1">
    <citation type="submission" date="2024-02" db="EMBL/GenBank/DDBJ databases">
        <title>A novel Wenzhouxiangellaceae bacterium, isolated from coastal sediments.</title>
        <authorList>
            <person name="Du Z.-J."/>
            <person name="Ye Y.-Q."/>
            <person name="Zhang X.-Y."/>
        </authorList>
    </citation>
    <scope>NUCLEOTIDE SEQUENCE [LARGE SCALE GENOMIC DNA]</scope>
    <source>
        <strain evidence="3 4">CH-27</strain>
    </source>
</reference>
<dbReference type="AlphaFoldDB" id="A0AAW9RMJ4"/>
<organism evidence="3 4">
    <name type="scientific">Elongatibacter sediminis</name>
    <dbReference type="NCBI Taxonomy" id="3119006"/>
    <lineage>
        <taxon>Bacteria</taxon>
        <taxon>Pseudomonadati</taxon>
        <taxon>Pseudomonadota</taxon>
        <taxon>Gammaproteobacteria</taxon>
        <taxon>Chromatiales</taxon>
        <taxon>Wenzhouxiangellaceae</taxon>
        <taxon>Elongatibacter</taxon>
    </lineage>
</organism>
<name>A0AAW9RMJ4_9GAMM</name>
<evidence type="ECO:0000313" key="3">
    <source>
        <dbReference type="EMBL" id="MEJ8568736.1"/>
    </source>
</evidence>
<comment type="caution">
    <text evidence="3">The sequence shown here is derived from an EMBL/GenBank/DDBJ whole genome shotgun (WGS) entry which is preliminary data.</text>
</comment>
<proteinExistence type="inferred from homology"/>
<dbReference type="EMBL" id="JAZHOG010000009">
    <property type="protein sequence ID" value="MEJ8568736.1"/>
    <property type="molecule type" value="Genomic_DNA"/>
</dbReference>
<dbReference type="SUPFAM" id="SSF53448">
    <property type="entry name" value="Nucleotide-diphospho-sugar transferases"/>
    <property type="match status" value="1"/>
</dbReference>
<dbReference type="InterPro" id="IPR001173">
    <property type="entry name" value="Glyco_trans_2-like"/>
</dbReference>
<dbReference type="RefSeq" id="WP_354696058.1">
    <property type="nucleotide sequence ID" value="NZ_JAZHOG010000009.1"/>
</dbReference>
<keyword evidence="4" id="KW-1185">Reference proteome</keyword>
<evidence type="ECO:0000259" key="2">
    <source>
        <dbReference type="Pfam" id="PF00535"/>
    </source>
</evidence>
<dbReference type="InterPro" id="IPR029044">
    <property type="entry name" value="Nucleotide-diphossugar_trans"/>
</dbReference>
<dbReference type="PANTHER" id="PTHR43630">
    <property type="entry name" value="POLY-BETA-1,6-N-ACETYL-D-GLUCOSAMINE SYNTHASE"/>
    <property type="match status" value="1"/>
</dbReference>
<evidence type="ECO:0000256" key="1">
    <source>
        <dbReference type="ARBA" id="ARBA00038494"/>
    </source>
</evidence>
<comment type="similarity">
    <text evidence="1">Belongs to the glycosyltransferase 2 family. WaaE/KdtX subfamily.</text>
</comment>
<dbReference type="Pfam" id="PF00535">
    <property type="entry name" value="Glycos_transf_2"/>
    <property type="match status" value="1"/>
</dbReference>
<protein>
    <submittedName>
        <fullName evidence="3">Glycosyltransferase family 2 protein</fullName>
        <ecNumber evidence="3">2.4.-.-</ecNumber>
    </submittedName>
</protein>
<keyword evidence="3" id="KW-0808">Transferase</keyword>
<dbReference type="Gene3D" id="3.90.550.10">
    <property type="entry name" value="Spore Coat Polysaccharide Biosynthesis Protein SpsA, Chain A"/>
    <property type="match status" value="1"/>
</dbReference>
<keyword evidence="3" id="KW-0328">Glycosyltransferase</keyword>